<dbReference type="OrthoDB" id="18209at2157"/>
<keyword evidence="3" id="KW-0067">ATP-binding</keyword>
<dbReference type="InterPro" id="IPR017871">
    <property type="entry name" value="ABC_transporter-like_CS"/>
</dbReference>
<dbReference type="AlphaFoldDB" id="A0A031LNT9"/>
<dbReference type="PANTHER" id="PTHR43067">
    <property type="entry name" value="OLIGOPEPTIDE/DIPEPTIDE ABC TRANSPORTER, ATPASE SUBUNIT"/>
    <property type="match status" value="1"/>
</dbReference>
<protein>
    <submittedName>
        <fullName evidence="5">Peptide ABC transporter ATPase</fullName>
    </submittedName>
</protein>
<dbReference type="Pfam" id="PF00005">
    <property type="entry name" value="ABC_tran"/>
    <property type="match status" value="1"/>
</dbReference>
<sequence length="317" mass="35555">MSLLEVEDLTISYKTTKGKFLAVKHLSFDIKKGEIISVIGESGSGKTTMAKALVRAIKPPANIDSGKVLLNGNNLLEISQNKFVHDFLWVKVSYVPQSSQNSLNPTQKIIEHFIDTGTSHGLRDKKEIEDRAVKLLQLVRLPKSILQSYPHQLSGGMKQRVLIALSLLFEPELIIMDEPVTALDIATQRHILNIIKELNEKNRTSIIFITHEINLAIYLATKLLVMYGGELMEFGDREKIEKNPLHPYTISLLSSVPKLFGDLSKIKPVTEGKINSKGCPFFYRCPNAMSICENNEPETYTIEGDKVRCFLYGANKA</sequence>
<dbReference type="PROSITE" id="PS00211">
    <property type="entry name" value="ABC_TRANSPORTER_1"/>
    <property type="match status" value="1"/>
</dbReference>
<evidence type="ECO:0000259" key="4">
    <source>
        <dbReference type="PROSITE" id="PS50893"/>
    </source>
</evidence>
<dbReference type="RefSeq" id="WP_048099238.1">
    <property type="nucleotide sequence ID" value="NZ_JFZT01000035.1"/>
</dbReference>
<dbReference type="InterPro" id="IPR027417">
    <property type="entry name" value="P-loop_NTPase"/>
</dbReference>
<dbReference type="InterPro" id="IPR003593">
    <property type="entry name" value="AAA+_ATPase"/>
</dbReference>
<evidence type="ECO:0000313" key="5">
    <source>
        <dbReference type="EMBL" id="EZQ10042.1"/>
    </source>
</evidence>
<dbReference type="STRING" id="1160895.CM19_04730"/>
<dbReference type="NCBIfam" id="TIGR01727">
    <property type="entry name" value="oligo_HPY"/>
    <property type="match status" value="1"/>
</dbReference>
<accession>A0A031LNT9</accession>
<gene>
    <name evidence="5" type="ORF">CM19_04730</name>
</gene>
<dbReference type="GO" id="GO:0005524">
    <property type="term" value="F:ATP binding"/>
    <property type="evidence" value="ECO:0007669"/>
    <property type="project" value="UniProtKB-KW"/>
</dbReference>
<evidence type="ECO:0000256" key="3">
    <source>
        <dbReference type="ARBA" id="ARBA00022840"/>
    </source>
</evidence>
<reference evidence="5 6" key="1">
    <citation type="submission" date="2014-03" db="EMBL/GenBank/DDBJ databases">
        <title>Draft genome sequence of the novel thermoacidophilic archaea Acidianus copahuensis ALE1 strain, isolated from Copahue volcanic area in Neuquen Argentina.</title>
        <authorList>
            <person name="Urbieta M.S."/>
            <person name="Rascovan N."/>
            <person name="Castro C."/>
            <person name="Revale S."/>
            <person name="Giaveno M.A."/>
            <person name="Vazquez M.P."/>
            <person name="Donati E.R."/>
        </authorList>
    </citation>
    <scope>NUCLEOTIDE SEQUENCE [LARGE SCALE GENOMIC DNA]</scope>
    <source>
        <strain evidence="5 6">ALE1</strain>
    </source>
</reference>
<dbReference type="CDD" id="cd03257">
    <property type="entry name" value="ABC_NikE_OppD_transporters"/>
    <property type="match status" value="1"/>
</dbReference>
<feature type="domain" description="ABC transporter" evidence="4">
    <location>
        <begin position="4"/>
        <end position="253"/>
    </location>
</feature>
<dbReference type="PANTHER" id="PTHR43067:SF3">
    <property type="entry name" value="MALTOSE ABC TRANSPORTER, ATP-BINDING PROTEIN"/>
    <property type="match status" value="1"/>
</dbReference>
<comment type="caution">
    <text evidence="5">The sequence shown here is derived from an EMBL/GenBank/DDBJ whole genome shotgun (WGS) entry which is preliminary data.</text>
</comment>
<keyword evidence="6" id="KW-1185">Reference proteome</keyword>
<dbReference type="SUPFAM" id="SSF52540">
    <property type="entry name" value="P-loop containing nucleoside triphosphate hydrolases"/>
    <property type="match status" value="1"/>
</dbReference>
<dbReference type="PROSITE" id="PS50893">
    <property type="entry name" value="ABC_TRANSPORTER_2"/>
    <property type="match status" value="1"/>
</dbReference>
<dbReference type="Proteomes" id="UP000024332">
    <property type="component" value="Unassembled WGS sequence"/>
</dbReference>
<evidence type="ECO:0000256" key="1">
    <source>
        <dbReference type="ARBA" id="ARBA00022448"/>
    </source>
</evidence>
<keyword evidence="2" id="KW-0547">Nucleotide-binding</keyword>
<proteinExistence type="predicted"/>
<dbReference type="EMBL" id="JFZT01000035">
    <property type="protein sequence ID" value="EZQ10042.1"/>
    <property type="molecule type" value="Genomic_DNA"/>
</dbReference>
<keyword evidence="1" id="KW-0813">Transport</keyword>
<dbReference type="GO" id="GO:0016887">
    <property type="term" value="F:ATP hydrolysis activity"/>
    <property type="evidence" value="ECO:0007669"/>
    <property type="project" value="InterPro"/>
</dbReference>
<name>A0A031LNT9_9CREN</name>
<dbReference type="SMART" id="SM00382">
    <property type="entry name" value="AAA"/>
    <property type="match status" value="1"/>
</dbReference>
<evidence type="ECO:0000256" key="2">
    <source>
        <dbReference type="ARBA" id="ARBA00022741"/>
    </source>
</evidence>
<dbReference type="InterPro" id="IPR013563">
    <property type="entry name" value="Oligopep_ABC_C"/>
</dbReference>
<dbReference type="GO" id="GO:0015833">
    <property type="term" value="P:peptide transport"/>
    <property type="evidence" value="ECO:0007669"/>
    <property type="project" value="InterPro"/>
</dbReference>
<dbReference type="Gene3D" id="3.40.50.300">
    <property type="entry name" value="P-loop containing nucleotide triphosphate hydrolases"/>
    <property type="match status" value="1"/>
</dbReference>
<dbReference type="Pfam" id="PF08352">
    <property type="entry name" value="oligo_HPY"/>
    <property type="match status" value="1"/>
</dbReference>
<organism evidence="5 6">
    <name type="scientific">Candidatus Acidianus copahuensis</name>
    <dbReference type="NCBI Taxonomy" id="1160895"/>
    <lineage>
        <taxon>Archaea</taxon>
        <taxon>Thermoproteota</taxon>
        <taxon>Thermoprotei</taxon>
        <taxon>Sulfolobales</taxon>
        <taxon>Sulfolobaceae</taxon>
        <taxon>Acidianus</taxon>
    </lineage>
</organism>
<dbReference type="InterPro" id="IPR003439">
    <property type="entry name" value="ABC_transporter-like_ATP-bd"/>
</dbReference>
<evidence type="ECO:0000313" key="6">
    <source>
        <dbReference type="Proteomes" id="UP000024332"/>
    </source>
</evidence>